<dbReference type="AlphaFoldDB" id="A0A7G9L132"/>
<accession>A0A7G9L132</accession>
<sequence length="305" mass="32452">MPDWIVERGIGETRAALVEDGAILEARVRRDGVTPAGTVLDATLSSVAPRVTVDAGGETFLLPRGASGISEGRSLRIEIIREALGGAEPWKRGLARITDAEPSPPPPLAEGRDGRIDGWDDLLDEARSGIVGFEGGELRIESTAAMTMIDVDGWLVPDKLAQMGAWAAANAIRRLDIGGPCGIDFPTLNGKDARREVDTILADYLPQPFEKTAINGFGFVQVVRPRRRASLSELAADRAPFEARALLRRAGGEIGAIRLVAHPAVAAVIERHPGWTDALARQVGGTVTLRSDAAIPIHGAYAEKV</sequence>
<proteinExistence type="predicted"/>
<dbReference type="RefSeq" id="WP_187479286.1">
    <property type="nucleotide sequence ID" value="NZ_CP060697.1"/>
</dbReference>
<dbReference type="EMBL" id="CP060697">
    <property type="protein sequence ID" value="QNM82331.1"/>
    <property type="molecule type" value="Genomic_DNA"/>
</dbReference>
<dbReference type="Proteomes" id="UP000515861">
    <property type="component" value="Chromosome"/>
</dbReference>
<evidence type="ECO:0000313" key="2">
    <source>
        <dbReference type="Proteomes" id="UP000515861"/>
    </source>
</evidence>
<organism evidence="1 2">
    <name type="scientific">Sphingomonas sabuli</name>
    <dbReference type="NCBI Taxonomy" id="2764186"/>
    <lineage>
        <taxon>Bacteria</taxon>
        <taxon>Pseudomonadati</taxon>
        <taxon>Pseudomonadota</taxon>
        <taxon>Alphaproteobacteria</taxon>
        <taxon>Sphingomonadales</taxon>
        <taxon>Sphingomonadaceae</taxon>
        <taxon>Sphingomonas</taxon>
    </lineage>
</organism>
<protein>
    <submittedName>
        <fullName evidence="1">Ribonuclease</fullName>
    </submittedName>
</protein>
<reference evidence="1 2" key="1">
    <citation type="submission" date="2020-08" db="EMBL/GenBank/DDBJ databases">
        <title>Sphingomonas sp. sand1-3 16S ribosomal RNA gene Genome sequencing and assembly.</title>
        <authorList>
            <person name="Kang M."/>
        </authorList>
    </citation>
    <scope>NUCLEOTIDE SEQUENCE [LARGE SCALE GENOMIC DNA]</scope>
    <source>
        <strain evidence="2">sand1-3</strain>
    </source>
</reference>
<evidence type="ECO:0000313" key="1">
    <source>
        <dbReference type="EMBL" id="QNM82331.1"/>
    </source>
</evidence>
<gene>
    <name evidence="1" type="ORF">H8M03_09950</name>
</gene>
<dbReference type="KEGG" id="ssau:H8M03_09950"/>
<name>A0A7G9L132_9SPHN</name>
<keyword evidence="2" id="KW-1185">Reference proteome</keyword>